<proteinExistence type="predicted"/>
<keyword evidence="2" id="KW-1185">Reference proteome</keyword>
<protein>
    <submittedName>
        <fullName evidence="1">Uncharacterized protein</fullName>
    </submittedName>
</protein>
<evidence type="ECO:0000313" key="1">
    <source>
        <dbReference type="EMBL" id="KDN15643.1"/>
    </source>
</evidence>
<gene>
    <name evidence="1" type="ORF">SALWKB29_0062</name>
</gene>
<dbReference type="EMBL" id="JFZV01000001">
    <property type="protein sequence ID" value="KDN15643.1"/>
    <property type="molecule type" value="Genomic_DNA"/>
</dbReference>
<sequence length="39" mass="4441">MINDFITIGHKSVPYIFVIFGLDKDSLPLNYLLSTNLPM</sequence>
<accession>A0A836MST2</accession>
<organism evidence="1 2">
    <name type="scientific">Snodgrassella communis</name>
    <dbReference type="NCBI Taxonomy" id="2946699"/>
    <lineage>
        <taxon>Bacteria</taxon>
        <taxon>Pseudomonadati</taxon>
        <taxon>Pseudomonadota</taxon>
        <taxon>Betaproteobacteria</taxon>
        <taxon>Neisseriales</taxon>
        <taxon>Neisseriaceae</taxon>
        <taxon>Snodgrassella</taxon>
    </lineage>
</organism>
<evidence type="ECO:0000313" key="2">
    <source>
        <dbReference type="Proteomes" id="UP000027170"/>
    </source>
</evidence>
<name>A0A836MST2_9NEIS</name>
<dbReference type="AlphaFoldDB" id="A0A836MST2"/>
<comment type="caution">
    <text evidence="1">The sequence shown here is derived from an EMBL/GenBank/DDBJ whole genome shotgun (WGS) entry which is preliminary data.</text>
</comment>
<dbReference type="Proteomes" id="UP000027170">
    <property type="component" value="Unassembled WGS sequence"/>
</dbReference>
<reference evidence="1 2" key="1">
    <citation type="submission" date="2014-03" db="EMBL/GenBank/DDBJ databases">
        <title>The genomes of two eusocial bee gut symbionts.</title>
        <authorList>
            <person name="Kwong W.K."/>
            <person name="Engel P."/>
            <person name="Koch H."/>
            <person name="Moran N.A."/>
        </authorList>
    </citation>
    <scope>NUCLEOTIDE SEQUENCE [LARGE SCALE GENOMIC DNA]</scope>
    <source>
        <strain evidence="2">wkB29</strain>
    </source>
</reference>